<dbReference type="Proteomes" id="UP000265955">
    <property type="component" value="Unassembled WGS sequence"/>
</dbReference>
<reference evidence="3" key="1">
    <citation type="submission" date="2018-09" db="EMBL/GenBank/DDBJ databases">
        <authorList>
            <person name="Zhu H."/>
        </authorList>
    </citation>
    <scope>NUCLEOTIDE SEQUENCE [LARGE SCALE GENOMIC DNA]</scope>
    <source>
        <strain evidence="3">K1R23-30</strain>
    </source>
</reference>
<evidence type="ECO:0000313" key="2">
    <source>
        <dbReference type="EMBL" id="RJF97346.1"/>
    </source>
</evidence>
<feature type="transmembrane region" description="Helical" evidence="1">
    <location>
        <begin position="205"/>
        <end position="226"/>
    </location>
</feature>
<feature type="transmembrane region" description="Helical" evidence="1">
    <location>
        <begin position="33"/>
        <end position="51"/>
    </location>
</feature>
<name>A0A3A3FMW7_9BURK</name>
<feature type="transmembrane region" description="Helical" evidence="1">
    <location>
        <begin position="233"/>
        <end position="251"/>
    </location>
</feature>
<dbReference type="OrthoDB" id="8113193at2"/>
<gene>
    <name evidence="2" type="ORF">D3871_01460</name>
</gene>
<evidence type="ECO:0000313" key="3">
    <source>
        <dbReference type="Proteomes" id="UP000265955"/>
    </source>
</evidence>
<keyword evidence="1" id="KW-0472">Membrane</keyword>
<comment type="caution">
    <text evidence="2">The sequence shown here is derived from an EMBL/GenBank/DDBJ whole genome shotgun (WGS) entry which is preliminary data.</text>
</comment>
<accession>A0A3A3FMW7</accession>
<feature type="transmembrane region" description="Helical" evidence="1">
    <location>
        <begin position="299"/>
        <end position="327"/>
    </location>
</feature>
<dbReference type="RefSeq" id="WP_119767297.1">
    <property type="nucleotide sequence ID" value="NZ_QYUO01000001.1"/>
</dbReference>
<keyword evidence="1" id="KW-1133">Transmembrane helix</keyword>
<keyword evidence="3" id="KW-1185">Reference proteome</keyword>
<keyword evidence="1" id="KW-0812">Transmembrane</keyword>
<sequence>MAVPSKSQLIILASYLLAGAALLLVLLKGLLAALFSGLLVYALVHVLSPPLARNISDHRARMLAVIILGSVIVLLLSLAVWGAISFFQSDAGNLGVLMQKMADIIEASRDQMPPWLKDSIPASAEAIRETITAWLRAHASQAQTIGQQAGRTVAHLLIGMAIGAMAALYDTTTPPNYKPLASALHARVVNLHSAFRQIVFAQVRIAAINAAFTAIYLVVVLPLAGIHLPLTKSMIAITFVAGLLPVIGNLISNTVIVIVGLSHSLSIALASLVFLIVIHKLEYFLNAKIIGAHINAKAWELLAAMLAMEAVFGLPGVIAAPVFYAYAKKELTDRGLV</sequence>
<organism evidence="2 3">
    <name type="scientific">Noviherbaspirillum saxi</name>
    <dbReference type="NCBI Taxonomy" id="2320863"/>
    <lineage>
        <taxon>Bacteria</taxon>
        <taxon>Pseudomonadati</taxon>
        <taxon>Pseudomonadota</taxon>
        <taxon>Betaproteobacteria</taxon>
        <taxon>Burkholderiales</taxon>
        <taxon>Oxalobacteraceae</taxon>
        <taxon>Noviherbaspirillum</taxon>
    </lineage>
</organism>
<feature type="transmembrane region" description="Helical" evidence="1">
    <location>
        <begin position="257"/>
        <end position="278"/>
    </location>
</feature>
<evidence type="ECO:0000256" key="1">
    <source>
        <dbReference type="SAM" id="Phobius"/>
    </source>
</evidence>
<feature type="transmembrane region" description="Helical" evidence="1">
    <location>
        <begin position="9"/>
        <end position="27"/>
    </location>
</feature>
<dbReference type="AlphaFoldDB" id="A0A3A3FMW7"/>
<protein>
    <submittedName>
        <fullName evidence="2">AI-2E family transporter</fullName>
    </submittedName>
</protein>
<dbReference type="EMBL" id="QYUO01000001">
    <property type="protein sequence ID" value="RJF97346.1"/>
    <property type="molecule type" value="Genomic_DNA"/>
</dbReference>
<proteinExistence type="predicted"/>
<feature type="transmembrane region" description="Helical" evidence="1">
    <location>
        <begin position="63"/>
        <end position="84"/>
    </location>
</feature>